<evidence type="ECO:0000256" key="5">
    <source>
        <dbReference type="ARBA" id="ARBA00050943"/>
    </source>
</evidence>
<evidence type="ECO:0000256" key="6">
    <source>
        <dbReference type="ARBA" id="ARBA00071120"/>
    </source>
</evidence>
<dbReference type="EMBL" id="WLZY01000008">
    <property type="protein sequence ID" value="NDL59696.1"/>
    <property type="molecule type" value="Genomic_DNA"/>
</dbReference>
<evidence type="ECO:0000313" key="10">
    <source>
        <dbReference type="EMBL" id="NDL59696.1"/>
    </source>
</evidence>
<dbReference type="GO" id="GO:0009062">
    <property type="term" value="P:fatty acid catabolic process"/>
    <property type="evidence" value="ECO:0007669"/>
    <property type="project" value="TreeGrafter"/>
</dbReference>
<dbReference type="CDD" id="cd03445">
    <property type="entry name" value="Thioesterase_II_repeat2"/>
    <property type="match status" value="1"/>
</dbReference>
<keyword evidence="11" id="KW-1185">Reference proteome</keyword>
<evidence type="ECO:0000259" key="9">
    <source>
        <dbReference type="Pfam" id="PF13622"/>
    </source>
</evidence>
<dbReference type="CDD" id="cd03444">
    <property type="entry name" value="Thioesterase_II_repeat1"/>
    <property type="match status" value="1"/>
</dbReference>
<dbReference type="Pfam" id="PF02551">
    <property type="entry name" value="Acyl_CoA_thio"/>
    <property type="match status" value="1"/>
</dbReference>
<accession>A0A7K3M8P4</accession>
<keyword evidence="4" id="KW-0443">Lipid metabolism</keyword>
<dbReference type="InterPro" id="IPR042171">
    <property type="entry name" value="Acyl-CoA_hotdog"/>
</dbReference>
<sequence length="286" mass="31344">MPDSLDDLLAVLDLETIEDNLFRGRQPETRLQRVFGGQVAGQALMAAVRTVPPERAVHSLHAYFLRAGDTTVPIVYDVELVRDGRSFTTRRVVARQHGTSIFYLTASFHKSEGGMEHQDVMPEVPAPEDCPRLSELLEKMSGLPVGAWDKEWASLDVRYVGDSRPGGKVTSPDHPALARLWFRAAGQMPDEPTTHACVLTYASDLTLLGAALVPHNTYIGAPGLQTASLDHTMWFHQPFRADEWLLYDQVSPIAHGARGLALGRVFAADGRLVATVAQEGLVRSVA</sequence>
<dbReference type="RefSeq" id="WP_162452387.1">
    <property type="nucleotide sequence ID" value="NZ_WLZY01000008.1"/>
</dbReference>
<dbReference type="AlphaFoldDB" id="A0A7K3M8P4"/>
<reference evidence="10 11" key="1">
    <citation type="submission" date="2019-11" db="EMBL/GenBank/DDBJ databases">
        <authorList>
            <person name="Li X.-J."/>
            <person name="Feng X.-M."/>
        </authorList>
    </citation>
    <scope>NUCLEOTIDE SEQUENCE [LARGE SCALE GENOMIC DNA]</scope>
    <source>
        <strain evidence="10 11">XMNu-373</strain>
    </source>
</reference>
<dbReference type="GO" id="GO:0047617">
    <property type="term" value="F:fatty acyl-CoA hydrolase activity"/>
    <property type="evidence" value="ECO:0007669"/>
    <property type="project" value="UniProtKB-EC"/>
</dbReference>
<dbReference type="NCBIfam" id="TIGR00189">
    <property type="entry name" value="tesB"/>
    <property type="match status" value="1"/>
</dbReference>
<dbReference type="InterPro" id="IPR025652">
    <property type="entry name" value="TesB_C"/>
</dbReference>
<keyword evidence="3" id="KW-0378">Hydrolase</keyword>
<dbReference type="PANTHER" id="PTHR11066">
    <property type="entry name" value="ACYL-COA THIOESTERASE"/>
    <property type="match status" value="1"/>
</dbReference>
<dbReference type="FunFam" id="2.40.160.210:FF:000001">
    <property type="entry name" value="Acyl-CoA thioesterase II"/>
    <property type="match status" value="1"/>
</dbReference>
<evidence type="ECO:0000313" key="11">
    <source>
        <dbReference type="Proteomes" id="UP000460435"/>
    </source>
</evidence>
<protein>
    <recommendedName>
        <fullName evidence="6">Acyl-CoA thioesterase 2</fullName>
    </recommendedName>
    <alternativeName>
        <fullName evidence="7">Thioesterase II</fullName>
    </alternativeName>
</protein>
<evidence type="ECO:0000259" key="8">
    <source>
        <dbReference type="Pfam" id="PF02551"/>
    </source>
</evidence>
<organism evidence="10 11">
    <name type="scientific">Phytoactinopolyspora mesophila</name>
    <dbReference type="NCBI Taxonomy" id="2650750"/>
    <lineage>
        <taxon>Bacteria</taxon>
        <taxon>Bacillati</taxon>
        <taxon>Actinomycetota</taxon>
        <taxon>Actinomycetes</taxon>
        <taxon>Jiangellales</taxon>
        <taxon>Jiangellaceae</taxon>
        <taxon>Phytoactinopolyspora</taxon>
    </lineage>
</organism>
<evidence type="ECO:0000256" key="3">
    <source>
        <dbReference type="ARBA" id="ARBA00022801"/>
    </source>
</evidence>
<comment type="similarity">
    <text evidence="1">Belongs to the C/M/P thioester hydrolase family.</text>
</comment>
<comment type="catalytic activity">
    <reaction evidence="5">
        <text>a fatty acyl-CoA + H2O = a fatty acid + CoA + H(+)</text>
        <dbReference type="Rhea" id="RHEA:16781"/>
        <dbReference type="ChEBI" id="CHEBI:15377"/>
        <dbReference type="ChEBI" id="CHEBI:15378"/>
        <dbReference type="ChEBI" id="CHEBI:28868"/>
        <dbReference type="ChEBI" id="CHEBI:57287"/>
        <dbReference type="ChEBI" id="CHEBI:77636"/>
        <dbReference type="EC" id="3.1.2.20"/>
    </reaction>
    <physiologicalReaction direction="left-to-right" evidence="5">
        <dbReference type="Rhea" id="RHEA:16782"/>
    </physiologicalReaction>
</comment>
<proteinExistence type="inferred from homology"/>
<dbReference type="PANTHER" id="PTHR11066:SF34">
    <property type="entry name" value="ACYL-COENZYME A THIOESTERASE 8"/>
    <property type="match status" value="1"/>
</dbReference>
<feature type="domain" description="Acyl-CoA thioesterase 2 C-terminal" evidence="8">
    <location>
        <begin position="179"/>
        <end position="281"/>
    </location>
</feature>
<gene>
    <name evidence="10" type="primary">tesB</name>
    <name evidence="10" type="ORF">F7O44_21730</name>
</gene>
<evidence type="ECO:0000256" key="1">
    <source>
        <dbReference type="ARBA" id="ARBA00006538"/>
    </source>
</evidence>
<dbReference type="InterPro" id="IPR049449">
    <property type="entry name" value="TesB_ACOT8-like_N"/>
</dbReference>
<dbReference type="InterPro" id="IPR029069">
    <property type="entry name" value="HotDog_dom_sf"/>
</dbReference>
<dbReference type="GO" id="GO:0006637">
    <property type="term" value="P:acyl-CoA metabolic process"/>
    <property type="evidence" value="ECO:0007669"/>
    <property type="project" value="InterPro"/>
</dbReference>
<evidence type="ECO:0000256" key="7">
    <source>
        <dbReference type="ARBA" id="ARBA00079653"/>
    </source>
</evidence>
<evidence type="ECO:0000256" key="4">
    <source>
        <dbReference type="ARBA" id="ARBA00023098"/>
    </source>
</evidence>
<evidence type="ECO:0000256" key="2">
    <source>
        <dbReference type="ARBA" id="ARBA00011881"/>
    </source>
</evidence>
<dbReference type="InterPro" id="IPR003703">
    <property type="entry name" value="Acyl_CoA_thio"/>
</dbReference>
<dbReference type="Gene3D" id="2.40.160.210">
    <property type="entry name" value="Acyl-CoA thioesterase, double hotdog domain"/>
    <property type="match status" value="1"/>
</dbReference>
<dbReference type="Pfam" id="PF13622">
    <property type="entry name" value="4HBT_3"/>
    <property type="match status" value="1"/>
</dbReference>
<comment type="subunit">
    <text evidence="2">Homotetramer.</text>
</comment>
<comment type="caution">
    <text evidence="10">The sequence shown here is derived from an EMBL/GenBank/DDBJ whole genome shotgun (WGS) entry which is preliminary data.</text>
</comment>
<dbReference type="Proteomes" id="UP000460435">
    <property type="component" value="Unassembled WGS sequence"/>
</dbReference>
<dbReference type="SUPFAM" id="SSF54637">
    <property type="entry name" value="Thioesterase/thiol ester dehydrase-isomerase"/>
    <property type="match status" value="2"/>
</dbReference>
<name>A0A7K3M8P4_9ACTN</name>
<feature type="domain" description="Acyl-CoA thioesterase-like N-terminal HotDog" evidence="9">
    <location>
        <begin position="33"/>
        <end position="109"/>
    </location>
</feature>